<dbReference type="EnsemblPlants" id="AET5Gv20173600.3">
    <property type="protein sequence ID" value="AET5Gv20173600.3"/>
    <property type="gene ID" value="AET5Gv20173600"/>
</dbReference>
<reference evidence="3" key="1">
    <citation type="journal article" date="2014" name="Science">
        <title>Ancient hybridizations among the ancestral genomes of bread wheat.</title>
        <authorList>
            <consortium name="International Wheat Genome Sequencing Consortium,"/>
            <person name="Marcussen T."/>
            <person name="Sandve S.R."/>
            <person name="Heier L."/>
            <person name="Spannagl M."/>
            <person name="Pfeifer M."/>
            <person name="Jakobsen K.S."/>
            <person name="Wulff B.B."/>
            <person name="Steuernagel B."/>
            <person name="Mayer K.F."/>
            <person name="Olsen O.A."/>
        </authorList>
    </citation>
    <scope>NUCLEOTIDE SEQUENCE [LARGE SCALE GENOMIC DNA]</scope>
    <source>
        <strain evidence="3">cv. AL8/78</strain>
    </source>
</reference>
<dbReference type="Proteomes" id="UP000015105">
    <property type="component" value="Chromosome 5D"/>
</dbReference>
<evidence type="ECO:0000313" key="2">
    <source>
        <dbReference type="EnsemblPlants" id="AET5Gv20173600.3"/>
    </source>
</evidence>
<evidence type="ECO:0000256" key="1">
    <source>
        <dbReference type="SAM" id="MobiDB-lite"/>
    </source>
</evidence>
<dbReference type="Gramene" id="AET5Gv20173600.3">
    <property type="protein sequence ID" value="AET5Gv20173600.3"/>
    <property type="gene ID" value="AET5Gv20173600"/>
</dbReference>
<reference evidence="2" key="4">
    <citation type="submission" date="2019-03" db="UniProtKB">
        <authorList>
            <consortium name="EnsemblPlants"/>
        </authorList>
    </citation>
    <scope>IDENTIFICATION</scope>
</reference>
<reference evidence="2" key="3">
    <citation type="journal article" date="2017" name="Nature">
        <title>Genome sequence of the progenitor of the wheat D genome Aegilops tauschii.</title>
        <authorList>
            <person name="Luo M.C."/>
            <person name="Gu Y.Q."/>
            <person name="Puiu D."/>
            <person name="Wang H."/>
            <person name="Twardziok S.O."/>
            <person name="Deal K.R."/>
            <person name="Huo N."/>
            <person name="Zhu T."/>
            <person name="Wang L."/>
            <person name="Wang Y."/>
            <person name="McGuire P.E."/>
            <person name="Liu S."/>
            <person name="Long H."/>
            <person name="Ramasamy R.K."/>
            <person name="Rodriguez J.C."/>
            <person name="Van S.L."/>
            <person name="Yuan L."/>
            <person name="Wang Z."/>
            <person name="Xia Z."/>
            <person name="Xiao L."/>
            <person name="Anderson O.D."/>
            <person name="Ouyang S."/>
            <person name="Liang Y."/>
            <person name="Zimin A.V."/>
            <person name="Pertea G."/>
            <person name="Qi P."/>
            <person name="Bennetzen J.L."/>
            <person name="Dai X."/>
            <person name="Dawson M.W."/>
            <person name="Muller H.G."/>
            <person name="Kugler K."/>
            <person name="Rivarola-Duarte L."/>
            <person name="Spannagl M."/>
            <person name="Mayer K.F.X."/>
            <person name="Lu F.H."/>
            <person name="Bevan M.W."/>
            <person name="Leroy P."/>
            <person name="Li P."/>
            <person name="You F.M."/>
            <person name="Sun Q."/>
            <person name="Liu Z."/>
            <person name="Lyons E."/>
            <person name="Wicker T."/>
            <person name="Salzberg S.L."/>
            <person name="Devos K.M."/>
            <person name="Dvorak J."/>
        </authorList>
    </citation>
    <scope>NUCLEOTIDE SEQUENCE [LARGE SCALE GENOMIC DNA]</scope>
    <source>
        <strain evidence="2">cv. AL8/78</strain>
    </source>
</reference>
<name>A0A453JRU8_AEGTS</name>
<sequence>QGEDGRRQPRVRPAHYHGHRAAQQGRSCGMTTGAPQFFVNNQSPCVDYYYVLVVP</sequence>
<reference evidence="3" key="2">
    <citation type="journal article" date="2017" name="Nat. Plants">
        <title>The Aegilops tauschii genome reveals multiple impacts of transposons.</title>
        <authorList>
            <person name="Zhao G."/>
            <person name="Zou C."/>
            <person name="Li K."/>
            <person name="Wang K."/>
            <person name="Li T."/>
            <person name="Gao L."/>
            <person name="Zhang X."/>
            <person name="Wang H."/>
            <person name="Yang Z."/>
            <person name="Liu X."/>
            <person name="Jiang W."/>
            <person name="Mao L."/>
            <person name="Kong X."/>
            <person name="Jiao Y."/>
            <person name="Jia J."/>
        </authorList>
    </citation>
    <scope>NUCLEOTIDE SEQUENCE [LARGE SCALE GENOMIC DNA]</scope>
    <source>
        <strain evidence="3">cv. AL8/78</strain>
    </source>
</reference>
<feature type="region of interest" description="Disordered" evidence="1">
    <location>
        <begin position="1"/>
        <end position="27"/>
    </location>
</feature>
<keyword evidence="3" id="KW-1185">Reference proteome</keyword>
<accession>A0A453JRU8</accession>
<dbReference type="AlphaFoldDB" id="A0A453JRU8"/>
<evidence type="ECO:0000313" key="3">
    <source>
        <dbReference type="Proteomes" id="UP000015105"/>
    </source>
</evidence>
<reference evidence="2" key="5">
    <citation type="journal article" date="2021" name="G3 (Bethesda)">
        <title>Aegilops tauschii genome assembly Aet v5.0 features greater sequence contiguity and improved annotation.</title>
        <authorList>
            <person name="Wang L."/>
            <person name="Zhu T."/>
            <person name="Rodriguez J.C."/>
            <person name="Deal K.R."/>
            <person name="Dubcovsky J."/>
            <person name="McGuire P.E."/>
            <person name="Lux T."/>
            <person name="Spannagl M."/>
            <person name="Mayer K.F.X."/>
            <person name="Baldrich P."/>
            <person name="Meyers B.C."/>
            <person name="Huo N."/>
            <person name="Gu Y.Q."/>
            <person name="Zhou H."/>
            <person name="Devos K.M."/>
            <person name="Bennetzen J.L."/>
            <person name="Unver T."/>
            <person name="Budak H."/>
            <person name="Gulick P.J."/>
            <person name="Galiba G."/>
            <person name="Kalapos B."/>
            <person name="Nelson D.R."/>
            <person name="Li P."/>
            <person name="You F.M."/>
            <person name="Luo M.C."/>
            <person name="Dvorak J."/>
        </authorList>
    </citation>
    <scope>NUCLEOTIDE SEQUENCE [LARGE SCALE GENOMIC DNA]</scope>
    <source>
        <strain evidence="2">cv. AL8/78</strain>
    </source>
</reference>
<feature type="compositionally biased region" description="Basic residues" evidence="1">
    <location>
        <begin position="8"/>
        <end position="20"/>
    </location>
</feature>
<protein>
    <submittedName>
        <fullName evidence="2">Uncharacterized protein</fullName>
    </submittedName>
</protein>
<organism evidence="2 3">
    <name type="scientific">Aegilops tauschii subsp. strangulata</name>
    <name type="common">Goatgrass</name>
    <dbReference type="NCBI Taxonomy" id="200361"/>
    <lineage>
        <taxon>Eukaryota</taxon>
        <taxon>Viridiplantae</taxon>
        <taxon>Streptophyta</taxon>
        <taxon>Embryophyta</taxon>
        <taxon>Tracheophyta</taxon>
        <taxon>Spermatophyta</taxon>
        <taxon>Magnoliopsida</taxon>
        <taxon>Liliopsida</taxon>
        <taxon>Poales</taxon>
        <taxon>Poaceae</taxon>
        <taxon>BOP clade</taxon>
        <taxon>Pooideae</taxon>
        <taxon>Triticodae</taxon>
        <taxon>Triticeae</taxon>
        <taxon>Triticinae</taxon>
        <taxon>Aegilops</taxon>
    </lineage>
</organism>
<proteinExistence type="predicted"/>